<dbReference type="EMBL" id="BJZV01000009">
    <property type="protein sequence ID" value="GEP10173.1"/>
    <property type="molecule type" value="Genomic_DNA"/>
</dbReference>
<evidence type="ECO:0000256" key="1">
    <source>
        <dbReference type="SAM" id="Phobius"/>
    </source>
</evidence>
<accession>A0A512JJR7</accession>
<comment type="caution">
    <text evidence="2">The sequence shown here is derived from an EMBL/GenBank/DDBJ whole genome shotgun (WGS) entry which is preliminary data.</text>
</comment>
<name>A0A512JJR7_9HYPH</name>
<gene>
    <name evidence="2" type="ORF">MGN01_20180</name>
</gene>
<sequence>MLTGFVLANVAVGGLAVLTAPLACRGLLELHYPPALNGDASRALAEGIVPEQHYSGKHPALA</sequence>
<keyword evidence="1" id="KW-0812">Transmembrane</keyword>
<evidence type="ECO:0000313" key="2">
    <source>
        <dbReference type="EMBL" id="GEP10173.1"/>
    </source>
</evidence>
<feature type="transmembrane region" description="Helical" evidence="1">
    <location>
        <begin position="6"/>
        <end position="28"/>
    </location>
</feature>
<organism evidence="2 3">
    <name type="scientific">Methylobacterium gnaphalii</name>
    <dbReference type="NCBI Taxonomy" id="1010610"/>
    <lineage>
        <taxon>Bacteria</taxon>
        <taxon>Pseudomonadati</taxon>
        <taxon>Pseudomonadota</taxon>
        <taxon>Alphaproteobacteria</taxon>
        <taxon>Hyphomicrobiales</taxon>
        <taxon>Methylobacteriaceae</taxon>
        <taxon>Methylobacterium</taxon>
    </lineage>
</organism>
<keyword evidence="3" id="KW-1185">Reference proteome</keyword>
<evidence type="ECO:0000313" key="3">
    <source>
        <dbReference type="Proteomes" id="UP000321750"/>
    </source>
</evidence>
<dbReference type="AlphaFoldDB" id="A0A512JJR7"/>
<dbReference type="Proteomes" id="UP000321750">
    <property type="component" value="Unassembled WGS sequence"/>
</dbReference>
<protein>
    <submittedName>
        <fullName evidence="2">Uncharacterized protein</fullName>
    </submittedName>
</protein>
<proteinExistence type="predicted"/>
<reference evidence="2 3" key="1">
    <citation type="submission" date="2019-07" db="EMBL/GenBank/DDBJ databases">
        <title>Whole genome shotgun sequence of Methylobacterium gnaphalii NBRC 107716.</title>
        <authorList>
            <person name="Hosoyama A."/>
            <person name="Uohara A."/>
            <person name="Ohji S."/>
            <person name="Ichikawa N."/>
        </authorList>
    </citation>
    <scope>NUCLEOTIDE SEQUENCE [LARGE SCALE GENOMIC DNA]</scope>
    <source>
        <strain evidence="2 3">NBRC 107716</strain>
    </source>
</reference>
<keyword evidence="1" id="KW-1133">Transmembrane helix</keyword>
<keyword evidence="1" id="KW-0472">Membrane</keyword>